<dbReference type="GO" id="GO:0020037">
    <property type="term" value="F:heme binding"/>
    <property type="evidence" value="ECO:0007669"/>
    <property type="project" value="TreeGrafter"/>
</dbReference>
<proteinExistence type="inferred from homology"/>
<keyword evidence="3" id="KW-0813">Transport</keyword>
<dbReference type="PANTHER" id="PTHR13337">
    <property type="entry name" value="SUCCINATE DEHYDROGENASE"/>
    <property type="match status" value="1"/>
</dbReference>
<dbReference type="InterPro" id="IPR034804">
    <property type="entry name" value="SQR/QFR_C/D"/>
</dbReference>
<dbReference type="GO" id="GO:0006121">
    <property type="term" value="P:mitochondrial electron transport, succinate to ubiquinone"/>
    <property type="evidence" value="ECO:0007669"/>
    <property type="project" value="TreeGrafter"/>
</dbReference>
<comment type="subcellular location">
    <subcellularLocation>
        <location evidence="1 12">Mitochondrion inner membrane</location>
        <topology evidence="1 12">Multi-pass membrane protein</topology>
    </subcellularLocation>
</comment>
<dbReference type="Gene3D" id="1.20.1300.10">
    <property type="entry name" value="Fumarate reductase/succinate dehydrogenase, transmembrane subunit"/>
    <property type="match status" value="1"/>
</dbReference>
<dbReference type="EMBL" id="KN847520">
    <property type="protein sequence ID" value="KIV96643.1"/>
    <property type="molecule type" value="Genomic_DNA"/>
</dbReference>
<dbReference type="GO" id="GO:0098796">
    <property type="term" value="C:membrane protein complex"/>
    <property type="evidence" value="ECO:0007669"/>
    <property type="project" value="UniProtKB-ARBA"/>
</dbReference>
<keyword evidence="6 12" id="KW-0809">Transit peptide</keyword>
<keyword evidence="11" id="KW-0479">Metal-binding</keyword>
<dbReference type="STRING" id="212818.A0A0D2ACG7"/>
<dbReference type="Pfam" id="PF05328">
    <property type="entry name" value="CybS"/>
    <property type="match status" value="1"/>
</dbReference>
<evidence type="ECO:0000256" key="3">
    <source>
        <dbReference type="ARBA" id="ARBA00022448"/>
    </source>
</evidence>
<name>A0A0D2ACG7_EXOME</name>
<evidence type="ECO:0000256" key="10">
    <source>
        <dbReference type="PIRSR" id="PIRSR607992-1"/>
    </source>
</evidence>
<dbReference type="AlphaFoldDB" id="A0A0D2ACG7"/>
<dbReference type="GO" id="GO:0046872">
    <property type="term" value="F:metal ion binding"/>
    <property type="evidence" value="ECO:0007669"/>
    <property type="project" value="UniProtKB-KW"/>
</dbReference>
<evidence type="ECO:0000313" key="14">
    <source>
        <dbReference type="Proteomes" id="UP000054302"/>
    </source>
</evidence>
<feature type="binding site" description="axial binding residue" evidence="11">
    <location>
        <position position="134"/>
    </location>
    <ligand>
        <name>heme b</name>
        <dbReference type="ChEBI" id="CHEBI:60344"/>
        <note>ligand shared with SDHC</note>
    </ligand>
    <ligandPart>
        <name>Fe</name>
        <dbReference type="ChEBI" id="CHEBI:18248"/>
    </ligandPart>
</feature>
<dbReference type="OrthoDB" id="18577at2759"/>
<dbReference type="Proteomes" id="UP000054302">
    <property type="component" value="Unassembled WGS sequence"/>
</dbReference>
<dbReference type="FunFam" id="1.20.1300.10:FF:000007">
    <property type="entry name" value="Succinate dehydrogenase [ubiquinone] cytochrome b small subunit"/>
    <property type="match status" value="1"/>
</dbReference>
<dbReference type="GO" id="GO:0048039">
    <property type="term" value="F:ubiquinone binding"/>
    <property type="evidence" value="ECO:0007669"/>
    <property type="project" value="TreeGrafter"/>
</dbReference>
<evidence type="ECO:0000256" key="6">
    <source>
        <dbReference type="ARBA" id="ARBA00022946"/>
    </source>
</evidence>
<keyword evidence="7" id="KW-1133">Transmembrane helix</keyword>
<evidence type="ECO:0000256" key="5">
    <source>
        <dbReference type="ARBA" id="ARBA00022792"/>
    </source>
</evidence>
<evidence type="ECO:0000256" key="11">
    <source>
        <dbReference type="PIRSR" id="PIRSR607992-2"/>
    </source>
</evidence>
<evidence type="ECO:0000256" key="12">
    <source>
        <dbReference type="RuleBase" id="RU364031"/>
    </source>
</evidence>
<dbReference type="PANTHER" id="PTHR13337:SF2">
    <property type="entry name" value="SUCCINATE DEHYDROGENASE [UBIQUINONE] CYTOCHROME B SMALL SUBUNIT, MITOCHONDRIAL"/>
    <property type="match status" value="1"/>
</dbReference>
<dbReference type="GO" id="GO:0006099">
    <property type="term" value="P:tricarboxylic acid cycle"/>
    <property type="evidence" value="ECO:0007669"/>
    <property type="project" value="TreeGrafter"/>
</dbReference>
<dbReference type="VEuPathDB" id="FungiDB:PV10_00481"/>
<keyword evidence="11" id="KW-0408">Iron</keyword>
<evidence type="ECO:0000256" key="7">
    <source>
        <dbReference type="ARBA" id="ARBA00022989"/>
    </source>
</evidence>
<dbReference type="GeneID" id="27318326"/>
<keyword evidence="4" id="KW-0812">Transmembrane</keyword>
<accession>A0A0D2ACG7</accession>
<keyword evidence="5 12" id="KW-0999">Mitochondrion inner membrane</keyword>
<evidence type="ECO:0000256" key="8">
    <source>
        <dbReference type="ARBA" id="ARBA00023128"/>
    </source>
</evidence>
<dbReference type="SUPFAM" id="SSF81343">
    <property type="entry name" value="Fumarate reductase respiratory complex transmembrane subunits"/>
    <property type="match status" value="1"/>
</dbReference>
<comment type="similarity">
    <text evidence="2 12">Belongs to the CybS family.</text>
</comment>
<evidence type="ECO:0000313" key="13">
    <source>
        <dbReference type="EMBL" id="KIV96643.1"/>
    </source>
</evidence>
<dbReference type="OMA" id="DYIPKRK"/>
<dbReference type="RefSeq" id="XP_016228217.1">
    <property type="nucleotide sequence ID" value="XM_016364568.1"/>
</dbReference>
<organism evidence="13 14">
    <name type="scientific">Exophiala mesophila</name>
    <name type="common">Black yeast-like fungus</name>
    <dbReference type="NCBI Taxonomy" id="212818"/>
    <lineage>
        <taxon>Eukaryota</taxon>
        <taxon>Fungi</taxon>
        <taxon>Dikarya</taxon>
        <taxon>Ascomycota</taxon>
        <taxon>Pezizomycotina</taxon>
        <taxon>Eurotiomycetes</taxon>
        <taxon>Chaetothyriomycetidae</taxon>
        <taxon>Chaetothyriales</taxon>
        <taxon>Herpotrichiellaceae</taxon>
        <taxon>Exophiala</taxon>
    </lineage>
</organism>
<gene>
    <name evidence="13" type="ORF">PV10_00481</name>
</gene>
<sequence length="219" mass="24000">MAAASRTMMLRQANLLASSTRSFSSTTQPLRALRLTPSLYSKSIPAPRWSIASRIAPFSTTSQRNILPPGPQVIQGTVNDAAPTLKPHPLHGSYHWTFERVLAVGLIPLTITPFASGSLNPTLDAVLIFTVILHSHFGFQSCVTDYIPTRQHPTMRKIFDWLLNIATVVVAIGFYEFETNDVGVVEAVKRVWHAGENDATIGKTDISALGHDGKLKNLK</sequence>
<evidence type="ECO:0000256" key="2">
    <source>
        <dbReference type="ARBA" id="ARBA00007294"/>
    </source>
</evidence>
<dbReference type="InterPro" id="IPR007992">
    <property type="entry name" value="CybS"/>
</dbReference>
<dbReference type="CDD" id="cd03496">
    <property type="entry name" value="SQR_TypeC_CybS"/>
    <property type="match status" value="1"/>
</dbReference>
<evidence type="ECO:0000256" key="1">
    <source>
        <dbReference type="ARBA" id="ARBA00004448"/>
    </source>
</evidence>
<feature type="binding site" evidence="10">
    <location>
        <position position="146"/>
    </location>
    <ligand>
        <name>a ubiquinone</name>
        <dbReference type="ChEBI" id="CHEBI:16389"/>
        <note>ligand shared with IP/SDHB</note>
    </ligand>
</feature>
<reference evidence="13 14" key="1">
    <citation type="submission" date="2015-01" db="EMBL/GenBank/DDBJ databases">
        <title>The Genome Sequence of Exophiala mesophila CBS40295.</title>
        <authorList>
            <consortium name="The Broad Institute Genomics Platform"/>
            <person name="Cuomo C."/>
            <person name="de Hoog S."/>
            <person name="Gorbushina A."/>
            <person name="Stielow B."/>
            <person name="Teixiera M."/>
            <person name="Abouelleil A."/>
            <person name="Chapman S.B."/>
            <person name="Priest M."/>
            <person name="Young S.K."/>
            <person name="Wortman J."/>
            <person name="Nusbaum C."/>
            <person name="Birren B."/>
        </authorList>
    </citation>
    <scope>NUCLEOTIDE SEQUENCE [LARGE SCALE GENOMIC DNA]</scope>
    <source>
        <strain evidence="13 14">CBS 40295</strain>
    </source>
</reference>
<dbReference type="GO" id="GO:0005743">
    <property type="term" value="C:mitochondrial inner membrane"/>
    <property type="evidence" value="ECO:0007669"/>
    <property type="project" value="UniProtKB-SubCell"/>
</dbReference>
<dbReference type="HOGENOM" id="CLU_096618_0_1_1"/>
<keyword evidence="9 12" id="KW-0472">Membrane</keyword>
<keyword evidence="14" id="KW-1185">Reference proteome</keyword>
<protein>
    <recommendedName>
        <fullName evidence="12">Succinate dehydrogenase [ubiquinone] cytochrome b small subunit</fullName>
    </recommendedName>
</protein>
<keyword evidence="8 12" id="KW-0496">Mitochondrion</keyword>
<evidence type="ECO:0000256" key="9">
    <source>
        <dbReference type="ARBA" id="ARBA00023136"/>
    </source>
</evidence>
<evidence type="ECO:0000256" key="4">
    <source>
        <dbReference type="ARBA" id="ARBA00022692"/>
    </source>
</evidence>